<evidence type="ECO:0000313" key="7">
    <source>
        <dbReference type="EMBL" id="TMM57875.1"/>
    </source>
</evidence>
<feature type="domain" description="RNA polymerase sigma factor 70 region 4 type 2" evidence="6">
    <location>
        <begin position="112"/>
        <end position="159"/>
    </location>
</feature>
<dbReference type="OrthoDB" id="659855at2"/>
<dbReference type="SUPFAM" id="SSF88659">
    <property type="entry name" value="Sigma3 and sigma4 domains of RNA polymerase sigma factors"/>
    <property type="match status" value="1"/>
</dbReference>
<organism evidence="7 8">
    <name type="scientific">Maribacter algarum</name>
    <name type="common">ex Zhang et al. 2020</name>
    <dbReference type="NCBI Taxonomy" id="2578118"/>
    <lineage>
        <taxon>Bacteria</taxon>
        <taxon>Pseudomonadati</taxon>
        <taxon>Bacteroidota</taxon>
        <taxon>Flavobacteriia</taxon>
        <taxon>Flavobacteriales</taxon>
        <taxon>Flavobacteriaceae</taxon>
        <taxon>Maribacter</taxon>
    </lineage>
</organism>
<keyword evidence="8" id="KW-1185">Reference proteome</keyword>
<name>A0A5S3PS87_9FLAO</name>
<dbReference type="GO" id="GO:0003677">
    <property type="term" value="F:DNA binding"/>
    <property type="evidence" value="ECO:0007669"/>
    <property type="project" value="InterPro"/>
</dbReference>
<accession>A0A5S3PS87</accession>
<dbReference type="InterPro" id="IPR014284">
    <property type="entry name" value="RNA_pol_sigma-70_dom"/>
</dbReference>
<dbReference type="EMBL" id="VATY01000001">
    <property type="protein sequence ID" value="TMM57875.1"/>
    <property type="molecule type" value="Genomic_DNA"/>
</dbReference>
<comment type="similarity">
    <text evidence="1">Belongs to the sigma-70 factor family. ECF subfamily.</text>
</comment>
<evidence type="ECO:0000256" key="2">
    <source>
        <dbReference type="ARBA" id="ARBA00023015"/>
    </source>
</evidence>
<evidence type="ECO:0000259" key="5">
    <source>
        <dbReference type="Pfam" id="PF04542"/>
    </source>
</evidence>
<dbReference type="Proteomes" id="UP000310314">
    <property type="component" value="Unassembled WGS sequence"/>
</dbReference>
<dbReference type="InterPro" id="IPR007627">
    <property type="entry name" value="RNA_pol_sigma70_r2"/>
</dbReference>
<dbReference type="AlphaFoldDB" id="A0A5S3PS87"/>
<dbReference type="PANTHER" id="PTHR43133:SF46">
    <property type="entry name" value="RNA POLYMERASE SIGMA-70 FACTOR ECF SUBFAMILY"/>
    <property type="match status" value="1"/>
</dbReference>
<dbReference type="Gene3D" id="1.10.1740.10">
    <property type="match status" value="1"/>
</dbReference>
<evidence type="ECO:0000256" key="1">
    <source>
        <dbReference type="ARBA" id="ARBA00010641"/>
    </source>
</evidence>
<proteinExistence type="inferred from homology"/>
<dbReference type="RefSeq" id="WP_138655807.1">
    <property type="nucleotide sequence ID" value="NZ_VATY01000001.1"/>
</dbReference>
<dbReference type="GO" id="GO:0006352">
    <property type="term" value="P:DNA-templated transcription initiation"/>
    <property type="evidence" value="ECO:0007669"/>
    <property type="project" value="InterPro"/>
</dbReference>
<evidence type="ECO:0000256" key="4">
    <source>
        <dbReference type="ARBA" id="ARBA00023163"/>
    </source>
</evidence>
<keyword evidence="4" id="KW-0804">Transcription</keyword>
<dbReference type="InterPro" id="IPR039425">
    <property type="entry name" value="RNA_pol_sigma-70-like"/>
</dbReference>
<keyword evidence="2" id="KW-0805">Transcription regulation</keyword>
<dbReference type="Gene3D" id="1.10.10.10">
    <property type="entry name" value="Winged helix-like DNA-binding domain superfamily/Winged helix DNA-binding domain"/>
    <property type="match status" value="1"/>
</dbReference>
<dbReference type="PANTHER" id="PTHR43133">
    <property type="entry name" value="RNA POLYMERASE ECF-TYPE SIGMA FACTO"/>
    <property type="match status" value="1"/>
</dbReference>
<dbReference type="InterPro" id="IPR036388">
    <property type="entry name" value="WH-like_DNA-bd_sf"/>
</dbReference>
<dbReference type="Pfam" id="PF08281">
    <property type="entry name" value="Sigma70_r4_2"/>
    <property type="match status" value="1"/>
</dbReference>
<comment type="caution">
    <text evidence="7">The sequence shown here is derived from an EMBL/GenBank/DDBJ whole genome shotgun (WGS) entry which is preliminary data.</text>
</comment>
<sequence>MSKELHEDICQKHVFSGVYNKYAKSLHDYLYYKYGERLNPNDKAQEAFIKLWENCKKVTLGKAKSYLYTVANNMMLNEVKHQKVVLRYQKLQPVEHTNETPEFLMEKEEYFQKYQKALEKLSEEQRVAFMLNKAEGKKHEEIAEMLGVTRKVVEYRIYTAFGILKKELENFKLK</sequence>
<dbReference type="SUPFAM" id="SSF88946">
    <property type="entry name" value="Sigma2 domain of RNA polymerase sigma factors"/>
    <property type="match status" value="1"/>
</dbReference>
<keyword evidence="3" id="KW-0731">Sigma factor</keyword>
<dbReference type="InterPro" id="IPR013249">
    <property type="entry name" value="RNA_pol_sigma70_r4_t2"/>
</dbReference>
<evidence type="ECO:0000313" key="8">
    <source>
        <dbReference type="Proteomes" id="UP000310314"/>
    </source>
</evidence>
<dbReference type="GO" id="GO:0016987">
    <property type="term" value="F:sigma factor activity"/>
    <property type="evidence" value="ECO:0007669"/>
    <property type="project" value="UniProtKB-KW"/>
</dbReference>
<feature type="domain" description="RNA polymerase sigma-70 region 2" evidence="5">
    <location>
        <begin position="19"/>
        <end position="83"/>
    </location>
</feature>
<dbReference type="NCBIfam" id="TIGR02937">
    <property type="entry name" value="sigma70-ECF"/>
    <property type="match status" value="1"/>
</dbReference>
<evidence type="ECO:0000256" key="3">
    <source>
        <dbReference type="ARBA" id="ARBA00023082"/>
    </source>
</evidence>
<reference evidence="7 8" key="1">
    <citation type="submission" date="2019-05" db="EMBL/GenBank/DDBJ databases">
        <authorList>
            <person name="Zhang J.-Y."/>
            <person name="Feg X."/>
            <person name="Du Z.-J."/>
        </authorList>
    </citation>
    <scope>NUCLEOTIDE SEQUENCE [LARGE SCALE GENOMIC DNA]</scope>
    <source>
        <strain evidence="7 8">RZ26</strain>
    </source>
</reference>
<dbReference type="Pfam" id="PF04542">
    <property type="entry name" value="Sigma70_r2"/>
    <property type="match status" value="1"/>
</dbReference>
<evidence type="ECO:0000259" key="6">
    <source>
        <dbReference type="Pfam" id="PF08281"/>
    </source>
</evidence>
<dbReference type="InterPro" id="IPR013325">
    <property type="entry name" value="RNA_pol_sigma_r2"/>
</dbReference>
<gene>
    <name evidence="7" type="ORF">FEE95_00130</name>
</gene>
<dbReference type="InterPro" id="IPR013324">
    <property type="entry name" value="RNA_pol_sigma_r3/r4-like"/>
</dbReference>
<protein>
    <submittedName>
        <fullName evidence="7">Sigma-70 family RNA polymerase sigma factor</fullName>
    </submittedName>
</protein>